<dbReference type="Proteomes" id="UP000235220">
    <property type="component" value="Chromosome 16"/>
</dbReference>
<evidence type="ECO:0000313" key="2">
    <source>
        <dbReference type="RefSeq" id="XP_018841953.2"/>
    </source>
</evidence>
<dbReference type="FunCoup" id="A0A2I4GDH9">
    <property type="interactions" value="771"/>
</dbReference>
<dbReference type="Pfam" id="PF05705">
    <property type="entry name" value="DUF829"/>
    <property type="match status" value="1"/>
</dbReference>
<dbReference type="GeneID" id="109006952"/>
<accession>A0A2I4GDH9</accession>
<dbReference type="PANTHER" id="PTHR12265:SF9">
    <property type="entry name" value="DUF829 DOMAIN PROTEIN"/>
    <property type="match status" value="1"/>
</dbReference>
<dbReference type="InterPro" id="IPR008547">
    <property type="entry name" value="DUF829_TMEM53"/>
</dbReference>
<dbReference type="SUPFAM" id="SSF53474">
    <property type="entry name" value="alpha/beta-Hydrolases"/>
    <property type="match status" value="1"/>
</dbReference>
<dbReference type="InterPro" id="IPR029058">
    <property type="entry name" value="AB_hydrolase_fold"/>
</dbReference>
<dbReference type="AlphaFoldDB" id="A0A2I4GDH9"/>
<name>A0A2I4GDH9_JUGRE</name>
<sequence>MWGGGGVGGDIYWGRKEETESRGITVIFAWASIQERHLKCYVDLYASLGWNCLVSHADFLNAFYPERATSLAFLVINELVEKLRIRPCPIVFVALSGSPKACMYKIFQVIDGTCGERYPGEYQLIRNCVSGHIYDSSPVDLTSDLGARFTLHSPLRRMPGSSKIFSWLAKGIASGLDALYLTRFESQCIEYWRALYSSVKFSAPFLIICSEKDDLAPYQMICNFAQHLLDLGGDVKLVKLNGSPHMGHYKHNPIQYRAAVSSMLDQAASVYSQKIRLLGERTSMEGLHDEISELICDLQNAAVTSNQSLTRVALGPSDHFFLPSSAEHHYGRDSPSLQDEQKERSISLPNPSSINAHSVLGQILFDVYVPKNVEGWDIKFGGSLNGQPFASVRRPSPFQGIKCIRRSRL</sequence>
<dbReference type="RefSeq" id="XP_018841953.2">
    <property type="nucleotide sequence ID" value="XM_018986408.2"/>
</dbReference>
<dbReference type="Gramene" id="Jr16_18920_p1">
    <property type="protein sequence ID" value="cds.Jr16_18920_p1"/>
    <property type="gene ID" value="Jr16_18920"/>
</dbReference>
<protein>
    <submittedName>
        <fullName evidence="2">Uncharacterized protein LOC109006952</fullName>
    </submittedName>
</protein>
<dbReference type="Gene3D" id="3.40.50.1820">
    <property type="entry name" value="alpha/beta hydrolase"/>
    <property type="match status" value="1"/>
</dbReference>
<reference evidence="2" key="1">
    <citation type="submission" date="2025-08" db="UniProtKB">
        <authorList>
            <consortium name="RefSeq"/>
        </authorList>
    </citation>
    <scope>IDENTIFICATION</scope>
    <source>
        <tissue evidence="2">Leaves</tissue>
    </source>
</reference>
<dbReference type="KEGG" id="jre:109006952"/>
<proteinExistence type="predicted"/>
<organism evidence="1 2">
    <name type="scientific">Juglans regia</name>
    <name type="common">English walnut</name>
    <dbReference type="NCBI Taxonomy" id="51240"/>
    <lineage>
        <taxon>Eukaryota</taxon>
        <taxon>Viridiplantae</taxon>
        <taxon>Streptophyta</taxon>
        <taxon>Embryophyta</taxon>
        <taxon>Tracheophyta</taxon>
        <taxon>Spermatophyta</taxon>
        <taxon>Magnoliopsida</taxon>
        <taxon>eudicotyledons</taxon>
        <taxon>Gunneridae</taxon>
        <taxon>Pentapetalae</taxon>
        <taxon>rosids</taxon>
        <taxon>fabids</taxon>
        <taxon>Fagales</taxon>
        <taxon>Juglandaceae</taxon>
        <taxon>Juglans</taxon>
    </lineage>
</organism>
<gene>
    <name evidence="2" type="primary">LOC109006952</name>
</gene>
<keyword evidence="1" id="KW-1185">Reference proteome</keyword>
<dbReference type="PANTHER" id="PTHR12265">
    <property type="entry name" value="TRANSMEMBRANE PROTEIN 53"/>
    <property type="match status" value="1"/>
</dbReference>
<dbReference type="OrthoDB" id="77878at2759"/>
<evidence type="ECO:0000313" key="1">
    <source>
        <dbReference type="Proteomes" id="UP000235220"/>
    </source>
</evidence>